<sequence length="160" mass="17195">MASDFLLEIDGIKGESKDKNHKDTIEVDSFSWGVNNAGSHASNAGGGAGKASFQDIHFTASVGKASTNLALSCASGKHIKKAVLFVRKQGETQQDYYTLTLEDLLVSSYQSGDHAGGSSIPTDQFSLNYAKIKFEYKPQKADGSLDAPSTMTWDIKTHSK</sequence>
<dbReference type="PANTHER" id="PTHR36152">
    <property type="entry name" value="CYTOPLASMIC PROTEIN-RELATED"/>
    <property type="match status" value="1"/>
</dbReference>
<protein>
    <submittedName>
        <fullName evidence="1">Type VI secretion system tube protein Hcp</fullName>
    </submittedName>
</protein>
<dbReference type="EMBL" id="CP102774">
    <property type="protein sequence ID" value="UZF89273.1"/>
    <property type="molecule type" value="Genomic_DNA"/>
</dbReference>
<name>A0A9E7ZQQ0_9HYPH</name>
<dbReference type="InterPro" id="IPR053165">
    <property type="entry name" value="HSI-I_assembly_Hcp1"/>
</dbReference>
<reference evidence="1" key="1">
    <citation type="submission" date="2022-08" db="EMBL/GenBank/DDBJ databases">
        <title>Complete Genome Sequences of 2 Bosea sp. soil isolates.</title>
        <authorList>
            <person name="Alvarez Arevalo M."/>
            <person name="Sterndorff E.B."/>
            <person name="Faurdal D."/>
            <person name="Joergensen T.S."/>
            <person name="Weber T."/>
        </authorList>
    </citation>
    <scope>NUCLEOTIDE SEQUENCE</scope>
    <source>
        <strain evidence="1">NBC_00436</strain>
    </source>
</reference>
<dbReference type="Pfam" id="PF05638">
    <property type="entry name" value="T6SS_HCP"/>
    <property type="match status" value="1"/>
</dbReference>
<accession>A0A9E7ZQQ0</accession>
<gene>
    <name evidence="1" type="ORF">NWE54_11025</name>
</gene>
<proteinExistence type="predicted"/>
<dbReference type="SUPFAM" id="SSF141452">
    <property type="entry name" value="Hcp1-like"/>
    <property type="match status" value="1"/>
</dbReference>
<dbReference type="Gene3D" id="2.30.110.20">
    <property type="entry name" value="Hcp1-like"/>
    <property type="match status" value="1"/>
</dbReference>
<dbReference type="InterPro" id="IPR008514">
    <property type="entry name" value="T6SS_Hcp"/>
</dbReference>
<organism evidence="1">
    <name type="scientific">Bosea sp. NBC_00436</name>
    <dbReference type="NCBI Taxonomy" id="2969620"/>
    <lineage>
        <taxon>Bacteria</taxon>
        <taxon>Pseudomonadati</taxon>
        <taxon>Pseudomonadota</taxon>
        <taxon>Alphaproteobacteria</taxon>
        <taxon>Hyphomicrobiales</taxon>
        <taxon>Boseaceae</taxon>
        <taxon>Bosea</taxon>
    </lineage>
</organism>
<dbReference type="AlphaFoldDB" id="A0A9E7ZQQ0"/>
<evidence type="ECO:0000313" key="1">
    <source>
        <dbReference type="EMBL" id="UZF89273.1"/>
    </source>
</evidence>
<dbReference type="PANTHER" id="PTHR36152:SF5">
    <property type="entry name" value="PROTEIN HCP1"/>
    <property type="match status" value="1"/>
</dbReference>
<dbReference type="InterPro" id="IPR036624">
    <property type="entry name" value="Hcp1-lik_sf"/>
</dbReference>